<sequence length="454" mass="50754">MSPAFSMYQPYRVGSSTALDKTFTAESDGNKYPETKRPRRSIQDPIEDDAQERMAEYHVQEDRCYRTQPAPLWSASRVRGLEAHSYTDGILRMLVDENESELVNNKNSLREQDREKQGSVRLPKSAAGNEASRMNSKFFANMSHELRTPVAGMIGMVELLMETNLDAEQKECVENIQQSASELLTVINDILDFTTLGSGRFGVDSVSFSLLGLLEDVNQRMSRAAQKKNVAYESLIQPELERDFSVIGTPDRLRQVLINVIDNSVKFTSEGTIRLYASVANENEERISVRFVVEDTGIGIGTEIQERIFQPFCQVDSSTTRPFGGIGLGLPITKTLVELMRGQITLRSELGYGTLVDFWIPFGKCSNGKDESPLAKLASASYPLRSDVSVARRSLEYYNNPTLASDLFNHTVQKLHGWEDLSITSSGHDDLSAHLPNLSKEKRGGIHILVVEDK</sequence>
<keyword evidence="1" id="KW-0597">Phosphoprotein</keyword>
<keyword evidence="6" id="KW-1185">Reference proteome</keyword>
<dbReference type="InterPro" id="IPR004358">
    <property type="entry name" value="Sig_transdc_His_kin-like_C"/>
</dbReference>
<dbReference type="Gene3D" id="3.30.565.10">
    <property type="entry name" value="Histidine kinase-like ATPase, C-terminal domain"/>
    <property type="match status" value="1"/>
</dbReference>
<keyword evidence="2" id="KW-0902">Two-component regulatory system</keyword>
<dbReference type="InterPro" id="IPR036890">
    <property type="entry name" value="HATPase_C_sf"/>
</dbReference>
<evidence type="ECO:0000313" key="6">
    <source>
        <dbReference type="Proteomes" id="UP000676310"/>
    </source>
</evidence>
<accession>A0A8J2I1H0</accession>
<dbReference type="Gene3D" id="1.10.287.130">
    <property type="match status" value="1"/>
</dbReference>
<feature type="domain" description="Histidine kinase" evidence="4">
    <location>
        <begin position="141"/>
        <end position="364"/>
    </location>
</feature>
<protein>
    <recommendedName>
        <fullName evidence="4">Histidine kinase domain-containing protein</fullName>
    </recommendedName>
</protein>
<dbReference type="AlphaFoldDB" id="A0A8J2I1H0"/>
<organism evidence="5 6">
    <name type="scientific">Alternaria atra</name>
    <dbReference type="NCBI Taxonomy" id="119953"/>
    <lineage>
        <taxon>Eukaryota</taxon>
        <taxon>Fungi</taxon>
        <taxon>Dikarya</taxon>
        <taxon>Ascomycota</taxon>
        <taxon>Pezizomycotina</taxon>
        <taxon>Dothideomycetes</taxon>
        <taxon>Pleosporomycetidae</taxon>
        <taxon>Pleosporales</taxon>
        <taxon>Pleosporineae</taxon>
        <taxon>Pleosporaceae</taxon>
        <taxon>Alternaria</taxon>
        <taxon>Alternaria sect. Ulocladioides</taxon>
    </lineage>
</organism>
<evidence type="ECO:0000256" key="2">
    <source>
        <dbReference type="ARBA" id="ARBA00023012"/>
    </source>
</evidence>
<dbReference type="PROSITE" id="PS50109">
    <property type="entry name" value="HIS_KIN"/>
    <property type="match status" value="1"/>
</dbReference>
<evidence type="ECO:0000256" key="1">
    <source>
        <dbReference type="ARBA" id="ARBA00022553"/>
    </source>
</evidence>
<dbReference type="OrthoDB" id="3928270at2759"/>
<dbReference type="InterPro" id="IPR005467">
    <property type="entry name" value="His_kinase_dom"/>
</dbReference>
<dbReference type="InterPro" id="IPR003594">
    <property type="entry name" value="HATPase_dom"/>
</dbReference>
<evidence type="ECO:0000313" key="5">
    <source>
        <dbReference type="EMBL" id="CAG5156552.1"/>
    </source>
</evidence>
<dbReference type="CDD" id="cd16922">
    <property type="entry name" value="HATPase_EvgS-ArcB-TorS-like"/>
    <property type="match status" value="1"/>
</dbReference>
<feature type="region of interest" description="Disordered" evidence="3">
    <location>
        <begin position="16"/>
        <end position="45"/>
    </location>
</feature>
<feature type="compositionally biased region" description="Basic and acidic residues" evidence="3">
    <location>
        <begin position="108"/>
        <end position="118"/>
    </location>
</feature>
<evidence type="ECO:0000259" key="4">
    <source>
        <dbReference type="PROSITE" id="PS50109"/>
    </source>
</evidence>
<feature type="region of interest" description="Disordered" evidence="3">
    <location>
        <begin position="104"/>
        <end position="129"/>
    </location>
</feature>
<dbReference type="FunFam" id="3.30.565.10:FF:000010">
    <property type="entry name" value="Sensor histidine kinase RcsC"/>
    <property type="match status" value="1"/>
</dbReference>
<dbReference type="SUPFAM" id="SSF47384">
    <property type="entry name" value="Homodimeric domain of signal transducing histidine kinase"/>
    <property type="match status" value="1"/>
</dbReference>
<dbReference type="PANTHER" id="PTHR45339:SF1">
    <property type="entry name" value="HYBRID SIGNAL TRANSDUCTION HISTIDINE KINASE J"/>
    <property type="match status" value="1"/>
</dbReference>
<feature type="compositionally biased region" description="Polar residues" evidence="3">
    <location>
        <begin position="16"/>
        <end position="27"/>
    </location>
</feature>
<dbReference type="Pfam" id="PF00512">
    <property type="entry name" value="HisKA"/>
    <property type="match status" value="1"/>
</dbReference>
<name>A0A8J2I1H0_9PLEO</name>
<gene>
    <name evidence="5" type="ORF">ALTATR162_LOCUS4349</name>
</gene>
<dbReference type="GeneID" id="67016006"/>
<dbReference type="RefSeq" id="XP_043167895.1">
    <property type="nucleotide sequence ID" value="XM_043311960.1"/>
</dbReference>
<dbReference type="SMART" id="SM00387">
    <property type="entry name" value="HATPase_c"/>
    <property type="match status" value="1"/>
</dbReference>
<reference evidence="5" key="1">
    <citation type="submission" date="2021-05" db="EMBL/GenBank/DDBJ databases">
        <authorList>
            <person name="Stam R."/>
        </authorList>
    </citation>
    <scope>NUCLEOTIDE SEQUENCE</scope>
    <source>
        <strain evidence="5">CS162</strain>
    </source>
</reference>
<dbReference type="GO" id="GO:0000155">
    <property type="term" value="F:phosphorelay sensor kinase activity"/>
    <property type="evidence" value="ECO:0007669"/>
    <property type="project" value="InterPro"/>
</dbReference>
<dbReference type="SMART" id="SM00388">
    <property type="entry name" value="HisKA"/>
    <property type="match status" value="1"/>
</dbReference>
<dbReference type="Proteomes" id="UP000676310">
    <property type="component" value="Unassembled WGS sequence"/>
</dbReference>
<dbReference type="InterPro" id="IPR036097">
    <property type="entry name" value="HisK_dim/P_sf"/>
</dbReference>
<proteinExistence type="predicted"/>
<dbReference type="CDD" id="cd00082">
    <property type="entry name" value="HisKA"/>
    <property type="match status" value="1"/>
</dbReference>
<dbReference type="PRINTS" id="PR00344">
    <property type="entry name" value="BCTRLSENSOR"/>
</dbReference>
<evidence type="ECO:0000256" key="3">
    <source>
        <dbReference type="SAM" id="MobiDB-lite"/>
    </source>
</evidence>
<comment type="caution">
    <text evidence="5">The sequence shown here is derived from an EMBL/GenBank/DDBJ whole genome shotgun (WGS) entry which is preliminary data.</text>
</comment>
<dbReference type="InterPro" id="IPR003661">
    <property type="entry name" value="HisK_dim/P_dom"/>
</dbReference>
<dbReference type="PANTHER" id="PTHR45339">
    <property type="entry name" value="HYBRID SIGNAL TRANSDUCTION HISTIDINE KINASE J"/>
    <property type="match status" value="1"/>
</dbReference>
<dbReference type="Pfam" id="PF02518">
    <property type="entry name" value="HATPase_c"/>
    <property type="match status" value="1"/>
</dbReference>
<dbReference type="SUPFAM" id="SSF55874">
    <property type="entry name" value="ATPase domain of HSP90 chaperone/DNA topoisomerase II/histidine kinase"/>
    <property type="match status" value="1"/>
</dbReference>
<dbReference type="EMBL" id="CAJRGZ010000017">
    <property type="protein sequence ID" value="CAG5156552.1"/>
    <property type="molecule type" value="Genomic_DNA"/>
</dbReference>